<accession>A0A1B2DQJ6</accession>
<evidence type="ECO:0000256" key="1">
    <source>
        <dbReference type="ARBA" id="ARBA00004162"/>
    </source>
</evidence>
<evidence type="ECO:0000256" key="10">
    <source>
        <dbReference type="ARBA" id="ARBA00023603"/>
    </source>
</evidence>
<organism evidence="15">
    <name type="scientific">Paenibacillus sp. BIHB 4019</name>
    <dbReference type="NCBI Taxonomy" id="1870819"/>
    <lineage>
        <taxon>Bacteria</taxon>
        <taxon>Bacillati</taxon>
        <taxon>Bacillota</taxon>
        <taxon>Bacilli</taxon>
        <taxon>Bacillales</taxon>
        <taxon>Paenibacillaceae</taxon>
        <taxon>Paenibacillus</taxon>
    </lineage>
</organism>
<feature type="compositionally biased region" description="Basic and acidic residues" evidence="13">
    <location>
        <begin position="62"/>
        <end position="86"/>
    </location>
</feature>
<keyword evidence="3" id="KW-0808">Transferase</keyword>
<comment type="similarity">
    <text evidence="10">Belongs to the acyltransferase CrtO family.</text>
</comment>
<sequence length="195" mass="21841">MSAQALPSLAVLAMNIGGWLLVHLGVSYLHTSLPQRWFAGLGSGAGTAAGAGAGAGAGGTVRKAERSKEKQHFGRGAEPKQRDKSGEERFYEQVLFIRSWKDSVPDGSFLFRRGFQKKRLAKRGQAYYQEYMVETLRGEWTHWLSIVPAPLFFIWNEPLYGYLMVGYALAANLPFIAILRYNRLRLRRICGSSRL</sequence>
<evidence type="ECO:0000313" key="15">
    <source>
        <dbReference type="EMBL" id="ANY69994.1"/>
    </source>
</evidence>
<comment type="pathway">
    <text evidence="9">Carotenoid biosynthesis; staphyloxanthin biosynthesis; staphyloxanthin from farnesyl diphosphate: step 5/5.</text>
</comment>
<comment type="function">
    <text evidence="12">Catalyzes the acylation of glycosyl-4,4'-diaponeurosporenoate, i.e. the esterification of glucose at the C6'' position with the carboxyl group of the C(15) fatty acid 12-methyltetradecanoic acid, to yield staphyloxanthin. This is the last step in the biosynthesis of this orange pigment, present in most staphylococci strains.</text>
</comment>
<keyword evidence="6 14" id="KW-1133">Transmembrane helix</keyword>
<evidence type="ECO:0000256" key="5">
    <source>
        <dbReference type="ARBA" id="ARBA00022729"/>
    </source>
</evidence>
<keyword evidence="4 14" id="KW-0812">Transmembrane</keyword>
<proteinExistence type="inferred from homology"/>
<dbReference type="Pfam" id="PF18927">
    <property type="entry name" value="CrtO"/>
    <property type="match status" value="1"/>
</dbReference>
<dbReference type="InterPro" id="IPR044021">
    <property type="entry name" value="CrtO"/>
</dbReference>
<dbReference type="GO" id="GO:0005886">
    <property type="term" value="C:plasma membrane"/>
    <property type="evidence" value="ECO:0007669"/>
    <property type="project" value="UniProtKB-SubCell"/>
</dbReference>
<evidence type="ECO:0000256" key="13">
    <source>
        <dbReference type="SAM" id="MobiDB-lite"/>
    </source>
</evidence>
<evidence type="ECO:0000256" key="14">
    <source>
        <dbReference type="SAM" id="Phobius"/>
    </source>
</evidence>
<reference evidence="15" key="1">
    <citation type="submission" date="2016-08" db="EMBL/GenBank/DDBJ databases">
        <title>Complete Genome Seqeunce of Paenibacillus sp. BIHB 4019 from tea rhizoplane.</title>
        <authorList>
            <person name="Thakur R."/>
            <person name="Swarnkar M.K."/>
            <person name="Gulati A."/>
        </authorList>
    </citation>
    <scope>NUCLEOTIDE SEQUENCE [LARGE SCALE GENOMIC DNA]</scope>
    <source>
        <strain evidence="15">BIHB4019</strain>
    </source>
</reference>
<evidence type="ECO:0000256" key="7">
    <source>
        <dbReference type="ARBA" id="ARBA00023136"/>
    </source>
</evidence>
<dbReference type="UniPathway" id="UPA00029">
    <property type="reaction ID" value="UER00560"/>
</dbReference>
<dbReference type="GO" id="GO:0016746">
    <property type="term" value="F:acyltransferase activity"/>
    <property type="evidence" value="ECO:0007669"/>
    <property type="project" value="UniProtKB-KW"/>
</dbReference>
<keyword evidence="7 14" id="KW-0472">Membrane</keyword>
<evidence type="ECO:0000256" key="3">
    <source>
        <dbReference type="ARBA" id="ARBA00022679"/>
    </source>
</evidence>
<dbReference type="AlphaFoldDB" id="A0A1B2DQJ6"/>
<feature type="region of interest" description="Disordered" evidence="13">
    <location>
        <begin position="52"/>
        <end position="86"/>
    </location>
</feature>
<evidence type="ECO:0000256" key="8">
    <source>
        <dbReference type="ARBA" id="ARBA00023315"/>
    </source>
</evidence>
<feature type="transmembrane region" description="Helical" evidence="14">
    <location>
        <begin position="9"/>
        <end position="29"/>
    </location>
</feature>
<evidence type="ECO:0000256" key="9">
    <source>
        <dbReference type="ARBA" id="ARBA00023588"/>
    </source>
</evidence>
<keyword evidence="5" id="KW-0732">Signal</keyword>
<comment type="subcellular location">
    <subcellularLocation>
        <location evidence="1">Cell membrane</location>
        <topology evidence="1">Single-pass membrane protein</topology>
    </subcellularLocation>
</comment>
<dbReference type="EMBL" id="CP016808">
    <property type="protein sequence ID" value="ANY69994.1"/>
    <property type="molecule type" value="Genomic_DNA"/>
</dbReference>
<evidence type="ECO:0000256" key="2">
    <source>
        <dbReference type="ARBA" id="ARBA00022475"/>
    </source>
</evidence>
<evidence type="ECO:0000256" key="6">
    <source>
        <dbReference type="ARBA" id="ARBA00022989"/>
    </source>
</evidence>
<protein>
    <recommendedName>
        <fullName evidence="11">Glycosyl-4,4'-diaponeurosporenoate acyltransferase</fullName>
    </recommendedName>
</protein>
<feature type="transmembrane region" description="Helical" evidence="14">
    <location>
        <begin position="159"/>
        <end position="179"/>
    </location>
</feature>
<keyword evidence="2" id="KW-1003">Cell membrane</keyword>
<evidence type="ECO:0000256" key="12">
    <source>
        <dbReference type="ARBA" id="ARBA00025324"/>
    </source>
</evidence>
<keyword evidence="8" id="KW-0012">Acyltransferase</keyword>
<evidence type="ECO:0000256" key="4">
    <source>
        <dbReference type="ARBA" id="ARBA00022692"/>
    </source>
</evidence>
<name>A0A1B2DQJ6_9BACL</name>
<dbReference type="RefSeq" id="WP_172455664.1">
    <property type="nucleotide sequence ID" value="NZ_CP016808.1"/>
</dbReference>
<gene>
    <name evidence="15" type="ORF">BBD42_28445</name>
</gene>
<evidence type="ECO:0000256" key="11">
    <source>
        <dbReference type="ARBA" id="ARBA00023667"/>
    </source>
</evidence>